<keyword evidence="3" id="KW-1185">Reference proteome</keyword>
<protein>
    <recommendedName>
        <fullName evidence="1">Gag1-like clamp domain-containing protein</fullName>
    </recommendedName>
</protein>
<dbReference type="EMBL" id="CP097506">
    <property type="protein sequence ID" value="URD94627.1"/>
    <property type="molecule type" value="Genomic_DNA"/>
</dbReference>
<dbReference type="OrthoDB" id="1896025at2759"/>
<evidence type="ECO:0000259" key="1">
    <source>
        <dbReference type="Pfam" id="PF13259"/>
    </source>
</evidence>
<dbReference type="AlphaFoldDB" id="A0A9E7FGB1"/>
<dbReference type="Proteomes" id="UP001055439">
    <property type="component" value="Chromosome 4"/>
</dbReference>
<organism evidence="2 3">
    <name type="scientific">Musa troglodytarum</name>
    <name type="common">fe'i banana</name>
    <dbReference type="NCBI Taxonomy" id="320322"/>
    <lineage>
        <taxon>Eukaryota</taxon>
        <taxon>Viridiplantae</taxon>
        <taxon>Streptophyta</taxon>
        <taxon>Embryophyta</taxon>
        <taxon>Tracheophyta</taxon>
        <taxon>Spermatophyta</taxon>
        <taxon>Magnoliopsida</taxon>
        <taxon>Liliopsida</taxon>
        <taxon>Zingiberales</taxon>
        <taxon>Musaceae</taxon>
        <taxon>Musa</taxon>
    </lineage>
</organism>
<dbReference type="PANTHER" id="PTHR33373:SF28">
    <property type="entry name" value="OS07G0479600 PROTEIN"/>
    <property type="match status" value="1"/>
</dbReference>
<proteinExistence type="predicted"/>
<feature type="domain" description="Gag1-like clamp" evidence="1">
    <location>
        <begin position="22"/>
        <end position="93"/>
    </location>
</feature>
<dbReference type="PANTHER" id="PTHR33373">
    <property type="entry name" value="OS07G0479600 PROTEIN"/>
    <property type="match status" value="1"/>
</dbReference>
<dbReference type="InterPro" id="IPR025124">
    <property type="entry name" value="Gag1-like_clamp"/>
</dbReference>
<dbReference type="Pfam" id="PF13259">
    <property type="entry name" value="clamp_Gag1-like"/>
    <property type="match status" value="1"/>
</dbReference>
<name>A0A9E7FGB1_9LILI</name>
<evidence type="ECO:0000313" key="2">
    <source>
        <dbReference type="EMBL" id="URD94627.1"/>
    </source>
</evidence>
<accession>A0A9E7FGB1</accession>
<sequence>MKNDVSNSHSLAMNNSSCSTIINDDAKLTAQNANNIPFINQGAISWNQMRREWVGDRSKRPHRAPREPTISWCATYEDLFSTNQPFSQPIPLSLDGCFGWSTGSHDGAHLGAREAPVPDEDVEGVDQSPQLHARHTYRRVRRVLAAPFVVIVTMQDVEQRARCPV</sequence>
<evidence type="ECO:0000313" key="3">
    <source>
        <dbReference type="Proteomes" id="UP001055439"/>
    </source>
</evidence>
<reference evidence="2" key="1">
    <citation type="submission" date="2022-05" db="EMBL/GenBank/DDBJ databases">
        <title>The Musa troglodytarum L. genome provides insights into the mechanism of non-climacteric behaviour and enrichment of carotenoids.</title>
        <authorList>
            <person name="Wang J."/>
        </authorList>
    </citation>
    <scope>NUCLEOTIDE SEQUENCE</scope>
    <source>
        <tissue evidence="2">Leaf</tissue>
    </source>
</reference>
<gene>
    <name evidence="2" type="ORF">MUK42_30259</name>
</gene>